<gene>
    <name evidence="2" type="ORF">SAMN05421720_10655</name>
</gene>
<proteinExistence type="predicted"/>
<feature type="region of interest" description="Disordered" evidence="1">
    <location>
        <begin position="1"/>
        <end position="32"/>
    </location>
</feature>
<feature type="region of interest" description="Disordered" evidence="1">
    <location>
        <begin position="62"/>
        <end position="81"/>
    </location>
</feature>
<evidence type="ECO:0000256" key="1">
    <source>
        <dbReference type="SAM" id="MobiDB-lite"/>
    </source>
</evidence>
<protein>
    <submittedName>
        <fullName evidence="2">Uncharacterized protein</fullName>
    </submittedName>
</protein>
<keyword evidence="3" id="KW-1185">Reference proteome</keyword>
<sequence length="249" mass="27041">MTSHIVARAKSRIQGREFGRRAPPGPDDPDLSSISLLIGINRRRLVMAGALALAAPGLALAATDPRPPGSKPAPPSRPTGAFKRFAPETWGYRFDLPGDWIVATPAPYTVVVSGPEGTDAYYTPVAVRNLRAPEAETPADAARLLMQAYRRDLEARHESFLMLRETMFRPGAGATDGGRADLPRGRQMVAEWTGADGIMRQWAVARPRPRAAVVHLWTYTAEDSLFDVYLPTARLILESWSLAGVESGG</sequence>
<accession>A0A1G7CGY5</accession>
<dbReference type="Gene3D" id="3.40.1000.10">
    <property type="entry name" value="Mog1/PsbP, alpha/beta/alpha sandwich"/>
    <property type="match status" value="1"/>
</dbReference>
<dbReference type="EMBL" id="FNAP01000006">
    <property type="protein sequence ID" value="SDE37990.1"/>
    <property type="molecule type" value="Genomic_DNA"/>
</dbReference>
<feature type="compositionally biased region" description="Pro residues" evidence="1">
    <location>
        <begin position="65"/>
        <end position="77"/>
    </location>
</feature>
<reference evidence="2 3" key="1">
    <citation type="submission" date="2016-10" db="EMBL/GenBank/DDBJ databases">
        <authorList>
            <person name="de Groot N.N."/>
        </authorList>
    </citation>
    <scope>NUCLEOTIDE SEQUENCE [LARGE SCALE GENOMIC DNA]</scope>
    <source>
        <strain evidence="2 3">ATCC 700224</strain>
    </source>
</reference>
<organism evidence="2 3">
    <name type="scientific">Rhodospira trueperi</name>
    <dbReference type="NCBI Taxonomy" id="69960"/>
    <lineage>
        <taxon>Bacteria</taxon>
        <taxon>Pseudomonadati</taxon>
        <taxon>Pseudomonadota</taxon>
        <taxon>Alphaproteobacteria</taxon>
        <taxon>Rhodospirillales</taxon>
        <taxon>Rhodospirillaceae</taxon>
        <taxon>Rhodospira</taxon>
    </lineage>
</organism>
<name>A0A1G7CGY5_9PROT</name>
<evidence type="ECO:0000313" key="2">
    <source>
        <dbReference type="EMBL" id="SDE37990.1"/>
    </source>
</evidence>
<dbReference type="AlphaFoldDB" id="A0A1G7CGY5"/>
<evidence type="ECO:0000313" key="3">
    <source>
        <dbReference type="Proteomes" id="UP000199412"/>
    </source>
</evidence>
<dbReference type="Proteomes" id="UP000199412">
    <property type="component" value="Unassembled WGS sequence"/>
</dbReference>